<keyword evidence="4" id="KW-0539">Nucleus</keyword>
<dbReference type="STRING" id="1965070.A0A3S3NYQ8"/>
<dbReference type="OrthoDB" id="6487772at2759"/>
<dbReference type="GO" id="GO:1990918">
    <property type="term" value="P:double-strand break repair involved in meiotic recombination"/>
    <property type="evidence" value="ECO:0007669"/>
    <property type="project" value="TreeGrafter"/>
</dbReference>
<feature type="region of interest" description="Disordered" evidence="6">
    <location>
        <begin position="392"/>
        <end position="422"/>
    </location>
</feature>
<feature type="compositionally biased region" description="Polar residues" evidence="6">
    <location>
        <begin position="407"/>
        <end position="421"/>
    </location>
</feature>
<dbReference type="EMBL" id="NCKU01005509">
    <property type="protein sequence ID" value="RWS04484.1"/>
    <property type="molecule type" value="Genomic_DNA"/>
</dbReference>
<evidence type="ECO:0000256" key="5">
    <source>
        <dbReference type="ARBA" id="ARBA00093456"/>
    </source>
</evidence>
<accession>A0A3S3NYQ8</accession>
<dbReference type="GO" id="GO:0007129">
    <property type="term" value="P:homologous chromosome pairing at meiosis"/>
    <property type="evidence" value="ECO:0007669"/>
    <property type="project" value="TreeGrafter"/>
</dbReference>
<dbReference type="GO" id="GO:0036297">
    <property type="term" value="P:interstrand cross-link repair"/>
    <property type="evidence" value="ECO:0007669"/>
    <property type="project" value="TreeGrafter"/>
</dbReference>
<name>A0A3S3NYQ8_9ACAR</name>
<evidence type="ECO:0000256" key="2">
    <source>
        <dbReference type="ARBA" id="ARBA00022499"/>
    </source>
</evidence>
<protein>
    <submittedName>
        <fullName evidence="7">Fanconi anemia group D2 protein-like protein</fullName>
    </submittedName>
</protein>
<organism evidence="7 8">
    <name type="scientific">Dinothrombium tinctorium</name>
    <dbReference type="NCBI Taxonomy" id="1965070"/>
    <lineage>
        <taxon>Eukaryota</taxon>
        <taxon>Metazoa</taxon>
        <taxon>Ecdysozoa</taxon>
        <taxon>Arthropoda</taxon>
        <taxon>Chelicerata</taxon>
        <taxon>Arachnida</taxon>
        <taxon>Acari</taxon>
        <taxon>Acariformes</taxon>
        <taxon>Trombidiformes</taxon>
        <taxon>Prostigmata</taxon>
        <taxon>Anystina</taxon>
        <taxon>Parasitengona</taxon>
        <taxon>Trombidioidea</taxon>
        <taxon>Trombidiidae</taxon>
        <taxon>Dinothrombium</taxon>
    </lineage>
</organism>
<dbReference type="InterPro" id="IPR029448">
    <property type="entry name" value="FANCD2"/>
</dbReference>
<evidence type="ECO:0000256" key="1">
    <source>
        <dbReference type="ARBA" id="ARBA00004123"/>
    </source>
</evidence>
<evidence type="ECO:0000256" key="6">
    <source>
        <dbReference type="SAM" id="MobiDB-lite"/>
    </source>
</evidence>
<dbReference type="GO" id="GO:0005634">
    <property type="term" value="C:nucleus"/>
    <property type="evidence" value="ECO:0007669"/>
    <property type="project" value="UniProtKB-SubCell"/>
</dbReference>
<evidence type="ECO:0000313" key="8">
    <source>
        <dbReference type="Proteomes" id="UP000285301"/>
    </source>
</evidence>
<evidence type="ECO:0000313" key="7">
    <source>
        <dbReference type="EMBL" id="RWS04484.1"/>
    </source>
</evidence>
<reference evidence="7 8" key="1">
    <citation type="journal article" date="2018" name="Gigascience">
        <title>Genomes of trombidid mites reveal novel predicted allergens and laterally-transferred genes associated with secondary metabolism.</title>
        <authorList>
            <person name="Dong X."/>
            <person name="Chaisiri K."/>
            <person name="Xia D."/>
            <person name="Armstrong S.D."/>
            <person name="Fang Y."/>
            <person name="Donnelly M.J."/>
            <person name="Kadowaki T."/>
            <person name="McGarry J.W."/>
            <person name="Darby A.C."/>
            <person name="Makepeace B.L."/>
        </authorList>
    </citation>
    <scope>NUCLEOTIDE SEQUENCE [LARGE SCALE GENOMIC DNA]</scope>
    <source>
        <strain evidence="7">UoL-WK</strain>
    </source>
</reference>
<comment type="caution">
    <text evidence="7">The sequence shown here is derived from an EMBL/GenBank/DDBJ whole genome shotgun (WGS) entry which is preliminary data.</text>
</comment>
<dbReference type="PANTHER" id="PTHR32086:SF0">
    <property type="entry name" value="FANCONI ANEMIA GROUP D2 PROTEIN"/>
    <property type="match status" value="1"/>
</dbReference>
<comment type="subcellular location">
    <subcellularLocation>
        <location evidence="1">Nucleus</location>
    </subcellularLocation>
</comment>
<sequence length="1450" mass="165611">MNKSRLRLQSLEDETQNERSSDGSGTAARKRRKRSVESDEFATHANGIPTQMSQSIVSTQTSVTSRKMKIKSTPKRNDLSQAVNSVSQRTQRMSSTPLEIVDFVKRRFNDVLTQFGFILSLENRENNGEACNQLDVDQELFVVNLQTFLSAPENNLIKEEFLESMKRCLLEMSEQQFEVCCKPTISSVKCVSSRGAIQDSLINILLKCSLTQSTVLEMIMEKLKRLFEQLKSSKSKRLDSKTTSIASLLIYQLRCVETIENPDIFMEQLLDIMSKAPVSAQKELLVVIPNFIVTLKGLNSIVIEKFNDFLGDEKLQDAVFTAISQLSPTEEQLRSFVEKVRQTLPESSFHNIPKKTQFLLESASQTDFCLEILTEIEGAVRNCLSHYETLTSKKSNGSENSSQSSQTAIFHSTPVQSQPLQDKSEIEKYSKIFSEIVDSIISASRSNANKKIVMDSVVKFFESATELSIFTCLLLFTLIVRIKAFQRQFESIIQNKIKNSLLTELQLNSIFRNFNYYLTQNSKVAFGFIAFAKKCLKAINYKQTSLANSIYIEIFSNVQSLTIQKEVIKALISHILNGNEHEKEQGFHLLLNLCSNHPKTVQKFSFFVKLLLDNLRDFSVQNLTILYRCLTLLSLHNLSLADELDIVLRKQLQSSDFTIQYYGAVGAVAFISSFAGLPSESENYVDIVIDDIFNTSLDTNTRVSSQSAKDSVKDLIKFIKDCSKQNKELFAVFCDLLAEEVKNNKAVRGIALKISDDFFTMFEDTFLIDIPNGVNVATSSQFTYCLNFTLRQSVALNIGSENTKFMIPLFHLLWTLLRHARNDNELKDLNMLLGCPLTANEKDEVIKETADQWIVLNWFRELINGFCSVKEKAMIERVISRLDSCANLENKIRGAIEGSSYSWENLPKVTYDLLFNVKKINSNSFANLPVKVKEKRKTTKTKKKAKNEDENRLDEDTAFDDTELMFDDKLKIHCIYMRKYEWEAFLMLKYFKKSNELMLSKSVFKYLLNELHFKLASCVAKNGSAANVKVTAIDRENINFVVQNIGSILLSIIEDIKNYSEFFSPSDLIIDEAVQTLIGKPNESECFFLLYRKLDPLKQYITHITDATLFLQLTSTIIQLSTTSTKQIEDNVSKDTKFFLLKPWSKYDSKCLRIILDAYVNSNEDSLEAVSVLVKNFIKAKEYCLQESNDEAIDSKRAVFPFMKEENFALIFDSLMKNLSEIANKLPIPGARASKAERKSVFDKWKLVVELVDDLMNLLAAEGCEVANSYLKVCLRYGRSLLDSFLRRILPLLNLIIKDNKIVVIELVKEIQKITKFLQRICTQSKFEKRCLKAMFAAHDCPVIRSLGTLKPKNILGDEINFTNLATFSHNNRTFDDNEQIFPKKRTRRRKTPQDFVRCFLDTQAVEDNNFEEEAEDEEADVMLDANGYELDSFFITENEAHSDSESDSE</sequence>
<comment type="similarity">
    <text evidence="5">Belongs to the Fanconi anemia protein FANCD2 family.</text>
</comment>
<keyword evidence="3" id="KW-0832">Ubl conjugation</keyword>
<dbReference type="GO" id="GO:0031573">
    <property type="term" value="P:mitotic intra-S DNA damage checkpoint signaling"/>
    <property type="evidence" value="ECO:0007669"/>
    <property type="project" value="TreeGrafter"/>
</dbReference>
<dbReference type="PANTHER" id="PTHR32086">
    <property type="entry name" value="FANCONI ANEMIA GROUP D2 PROTEIN"/>
    <property type="match status" value="1"/>
</dbReference>
<feature type="compositionally biased region" description="Low complexity" evidence="6">
    <location>
        <begin position="50"/>
        <end position="62"/>
    </location>
</feature>
<dbReference type="GO" id="GO:0070182">
    <property type="term" value="F:DNA polymerase binding"/>
    <property type="evidence" value="ECO:0007669"/>
    <property type="project" value="TreeGrafter"/>
</dbReference>
<gene>
    <name evidence="7" type="ORF">B4U79_08738</name>
</gene>
<dbReference type="GO" id="GO:0000793">
    <property type="term" value="C:condensed chromosome"/>
    <property type="evidence" value="ECO:0007669"/>
    <property type="project" value="TreeGrafter"/>
</dbReference>
<evidence type="ECO:0000256" key="3">
    <source>
        <dbReference type="ARBA" id="ARBA00022843"/>
    </source>
</evidence>
<dbReference type="Pfam" id="PF14631">
    <property type="entry name" value="FancD2"/>
    <property type="match status" value="3"/>
</dbReference>
<evidence type="ECO:0000256" key="4">
    <source>
        <dbReference type="ARBA" id="ARBA00023242"/>
    </source>
</evidence>
<feature type="compositionally biased region" description="Low complexity" evidence="6">
    <location>
        <begin position="392"/>
        <end position="406"/>
    </location>
</feature>
<keyword evidence="2" id="KW-1017">Isopeptide bond</keyword>
<dbReference type="Proteomes" id="UP000285301">
    <property type="component" value="Unassembled WGS sequence"/>
</dbReference>
<proteinExistence type="inferred from homology"/>
<keyword evidence="8" id="KW-1185">Reference proteome</keyword>
<feature type="region of interest" description="Disordered" evidence="6">
    <location>
        <begin position="1"/>
        <end position="62"/>
    </location>
</feature>